<proteinExistence type="predicted"/>
<dbReference type="InterPro" id="IPR006571">
    <property type="entry name" value="TLDc_dom"/>
</dbReference>
<dbReference type="AlphaFoldDB" id="A0A8J8T0F9"/>
<protein>
    <recommendedName>
        <fullName evidence="2">TLDc domain-containing protein</fullName>
    </recommendedName>
</protein>
<gene>
    <name evidence="3" type="ORF">FGO68_gene15724</name>
</gene>
<keyword evidence="4" id="KW-1185">Reference proteome</keyword>
<evidence type="ECO:0000259" key="2">
    <source>
        <dbReference type="PROSITE" id="PS51886"/>
    </source>
</evidence>
<organism evidence="3 4">
    <name type="scientific">Halteria grandinella</name>
    <dbReference type="NCBI Taxonomy" id="5974"/>
    <lineage>
        <taxon>Eukaryota</taxon>
        <taxon>Sar</taxon>
        <taxon>Alveolata</taxon>
        <taxon>Ciliophora</taxon>
        <taxon>Intramacronucleata</taxon>
        <taxon>Spirotrichea</taxon>
        <taxon>Stichotrichia</taxon>
        <taxon>Sporadotrichida</taxon>
        <taxon>Halteriidae</taxon>
        <taxon>Halteria</taxon>
    </lineage>
</organism>
<comment type="caution">
    <text evidence="3">The sequence shown here is derived from an EMBL/GenBank/DDBJ whole genome shotgun (WGS) entry which is preliminary data.</text>
</comment>
<reference evidence="3" key="1">
    <citation type="submission" date="2019-06" db="EMBL/GenBank/DDBJ databases">
        <authorList>
            <person name="Zheng W."/>
        </authorList>
    </citation>
    <scope>NUCLEOTIDE SEQUENCE</scope>
    <source>
        <strain evidence="3">QDHG01</strain>
    </source>
</reference>
<evidence type="ECO:0000256" key="1">
    <source>
        <dbReference type="SAM" id="MobiDB-lite"/>
    </source>
</evidence>
<feature type="region of interest" description="Disordered" evidence="1">
    <location>
        <begin position="174"/>
        <end position="208"/>
    </location>
</feature>
<sequence>MRGSRDGFRAEAFHALCDGKGPTLSVIKSESGHVFGGYTTVSWDIATDPSKDAKEDPLAFIFTFDHQYIHRPQPARWAVSHNSKNLCWFGRGIRDLCIEDNCDKYETSRQDLGYNFYAVDKIYYTEEKAQTWLAGKQNFRVSEIEVFTLEKLQTFPEPDYSQKMSEEYMQKLKQGEIPQTLEKEASSSDAEDEEYAEQMEMLLGQDDE</sequence>
<dbReference type="PROSITE" id="PS51886">
    <property type="entry name" value="TLDC"/>
    <property type="match status" value="1"/>
</dbReference>
<accession>A0A8J8T0F9</accession>
<evidence type="ECO:0000313" key="3">
    <source>
        <dbReference type="EMBL" id="TNV77001.1"/>
    </source>
</evidence>
<name>A0A8J8T0F9_HALGN</name>
<dbReference type="EMBL" id="RRYP01012605">
    <property type="protein sequence ID" value="TNV77001.1"/>
    <property type="molecule type" value="Genomic_DNA"/>
</dbReference>
<dbReference type="OrthoDB" id="299389at2759"/>
<dbReference type="Pfam" id="PF07534">
    <property type="entry name" value="TLD"/>
    <property type="match status" value="1"/>
</dbReference>
<evidence type="ECO:0000313" key="4">
    <source>
        <dbReference type="Proteomes" id="UP000785679"/>
    </source>
</evidence>
<dbReference type="Proteomes" id="UP000785679">
    <property type="component" value="Unassembled WGS sequence"/>
</dbReference>
<feature type="domain" description="TLDc" evidence="2">
    <location>
        <begin position="1"/>
        <end position="150"/>
    </location>
</feature>